<dbReference type="Proteomes" id="UP001243623">
    <property type="component" value="Chromosome"/>
</dbReference>
<dbReference type="RefSeq" id="WP_147669528.1">
    <property type="nucleotide sequence ID" value="NZ_CP120678.1"/>
</dbReference>
<evidence type="ECO:0000313" key="2">
    <source>
        <dbReference type="Proteomes" id="UP001243623"/>
    </source>
</evidence>
<evidence type="ECO:0000313" key="1">
    <source>
        <dbReference type="EMBL" id="WIW70650.1"/>
    </source>
</evidence>
<dbReference type="EMBL" id="CP120678">
    <property type="protein sequence ID" value="WIW70650.1"/>
    <property type="molecule type" value="Genomic_DNA"/>
</dbReference>
<dbReference type="KEGG" id="sgbi:P3F81_12300"/>
<proteinExistence type="predicted"/>
<protein>
    <submittedName>
        <fullName evidence="1">Uncharacterized protein</fullName>
    </submittedName>
</protein>
<gene>
    <name evidence="1" type="ORF">P3F81_12300</name>
</gene>
<organism evidence="1 2">
    <name type="scientific">Selenobaculum gibii</name>
    <dbReference type="NCBI Taxonomy" id="3054208"/>
    <lineage>
        <taxon>Bacteria</taxon>
        <taxon>Bacillati</taxon>
        <taxon>Bacillota</taxon>
        <taxon>Negativicutes</taxon>
        <taxon>Selenomonadales</taxon>
        <taxon>Selenomonadaceae</taxon>
        <taxon>Selenobaculum</taxon>
    </lineage>
</organism>
<accession>A0A9Y2AJM0</accession>
<reference evidence="1" key="1">
    <citation type="submission" date="2023-03" db="EMBL/GenBank/DDBJ databases">
        <title>Selenobaculum gbiensis gen. nov. sp. nov., a new bacterium isolated from the gut microbiota of IBD patient.</title>
        <authorList>
            <person name="Yeo S."/>
            <person name="Park H."/>
            <person name="Huh C.S."/>
        </authorList>
    </citation>
    <scope>NUCLEOTIDE SEQUENCE</scope>
    <source>
        <strain evidence="1">ICN-92133</strain>
    </source>
</reference>
<dbReference type="AlphaFoldDB" id="A0A9Y2AJM0"/>
<keyword evidence="2" id="KW-1185">Reference proteome</keyword>
<name>A0A9Y2AJM0_9FIRM</name>
<sequence length="90" mass="10998">MADMMDIMKISHHKAQKLMQRWIQRKFIPRQCFYYRYQGMFIGIDNTEGECFVENFKDLRTCLDWCHGIFEISELDEYKRQYRLGDDSIA</sequence>